<evidence type="ECO:0000256" key="9">
    <source>
        <dbReference type="ARBA" id="ARBA00022741"/>
    </source>
</evidence>
<dbReference type="PROSITE" id="PS50885">
    <property type="entry name" value="HAMP"/>
    <property type="match status" value="1"/>
</dbReference>
<dbReference type="Gene3D" id="1.10.287.130">
    <property type="match status" value="1"/>
</dbReference>
<feature type="domain" description="HAMP" evidence="17">
    <location>
        <begin position="187"/>
        <end position="239"/>
    </location>
</feature>
<evidence type="ECO:0000256" key="7">
    <source>
        <dbReference type="ARBA" id="ARBA00022679"/>
    </source>
</evidence>
<evidence type="ECO:0000256" key="1">
    <source>
        <dbReference type="ARBA" id="ARBA00000085"/>
    </source>
</evidence>
<keyword evidence="9" id="KW-0547">Nucleotide-binding</keyword>
<dbReference type="SMART" id="SM00387">
    <property type="entry name" value="HATPase_c"/>
    <property type="match status" value="1"/>
</dbReference>
<dbReference type="RefSeq" id="WP_045852569.1">
    <property type="nucleotide sequence ID" value="NZ_FTLX01000004.1"/>
</dbReference>
<dbReference type="CDD" id="cd00082">
    <property type="entry name" value="HisKA"/>
    <property type="match status" value="1"/>
</dbReference>
<evidence type="ECO:0000313" key="18">
    <source>
        <dbReference type="EMBL" id="OXS77805.1"/>
    </source>
</evidence>
<reference evidence="18" key="3">
    <citation type="submission" date="2017-03" db="EMBL/GenBank/DDBJ databases">
        <authorList>
            <person name="Dastager S.G."/>
            <person name="Neurgaonkar P.S."/>
            <person name="Dharne M.S."/>
        </authorList>
    </citation>
    <scope>NUCLEOTIDE SEQUENCE</scope>
    <source>
        <strain evidence="18">DSM 25145</strain>
    </source>
</reference>
<dbReference type="Proteomes" id="UP000186385">
    <property type="component" value="Unassembled WGS sequence"/>
</dbReference>
<evidence type="ECO:0000256" key="6">
    <source>
        <dbReference type="ARBA" id="ARBA00022553"/>
    </source>
</evidence>
<evidence type="ECO:0000256" key="14">
    <source>
        <dbReference type="ARBA" id="ARBA00023136"/>
    </source>
</evidence>
<keyword evidence="5" id="KW-1003">Cell membrane</keyword>
<dbReference type="GO" id="GO:0005524">
    <property type="term" value="F:ATP binding"/>
    <property type="evidence" value="ECO:0007669"/>
    <property type="project" value="UniProtKB-KW"/>
</dbReference>
<gene>
    <name evidence="18" type="ORF">B1B05_09365</name>
    <name evidence="19" type="ORF">SAMN05443094_10425</name>
</gene>
<dbReference type="Pfam" id="PF02518">
    <property type="entry name" value="HATPase_c"/>
    <property type="match status" value="1"/>
</dbReference>
<dbReference type="STRING" id="1017273.SAMN05443094_10425"/>
<evidence type="ECO:0000256" key="3">
    <source>
        <dbReference type="ARBA" id="ARBA00004651"/>
    </source>
</evidence>
<dbReference type="Gene3D" id="3.30.565.10">
    <property type="entry name" value="Histidine kinase-like ATPase, C-terminal domain"/>
    <property type="match status" value="1"/>
</dbReference>
<evidence type="ECO:0000259" key="17">
    <source>
        <dbReference type="PROSITE" id="PS50885"/>
    </source>
</evidence>
<feature type="transmembrane region" description="Helical" evidence="15">
    <location>
        <begin position="6"/>
        <end position="27"/>
    </location>
</feature>
<keyword evidence="7" id="KW-0808">Transferase</keyword>
<keyword evidence="21" id="KW-1185">Reference proteome</keyword>
<dbReference type="InterPro" id="IPR050398">
    <property type="entry name" value="HssS/ArlS-like"/>
</dbReference>
<dbReference type="PRINTS" id="PR00344">
    <property type="entry name" value="BCTRLSENSOR"/>
</dbReference>
<reference evidence="21" key="2">
    <citation type="submission" date="2017-03" db="EMBL/GenBank/DDBJ databases">
        <title>Bacillus sp. V-88(T) DSM27956, whole genome shotgun sequencing project.</title>
        <authorList>
            <person name="Dastager S.G."/>
            <person name="Neurgaonkar P.S."/>
            <person name="Dharne M.S."/>
        </authorList>
    </citation>
    <scope>NUCLEOTIDE SEQUENCE [LARGE SCALE GENOMIC DNA]</scope>
    <source>
        <strain evidence="21">DSM 25145</strain>
    </source>
</reference>
<keyword evidence="14 15" id="KW-0472">Membrane</keyword>
<dbReference type="Gene3D" id="6.10.340.10">
    <property type="match status" value="1"/>
</dbReference>
<dbReference type="PANTHER" id="PTHR45528:SF1">
    <property type="entry name" value="SENSOR HISTIDINE KINASE CPXA"/>
    <property type="match status" value="1"/>
</dbReference>
<dbReference type="InterPro" id="IPR003661">
    <property type="entry name" value="HisK_dim/P_dom"/>
</dbReference>
<reference evidence="19 20" key="1">
    <citation type="submission" date="2017-01" db="EMBL/GenBank/DDBJ databases">
        <authorList>
            <person name="Mah S.A."/>
            <person name="Swanson W.J."/>
            <person name="Moy G.W."/>
            <person name="Vacquier V.D."/>
        </authorList>
    </citation>
    <scope>NUCLEOTIDE SEQUENCE [LARGE SCALE GENOMIC DNA]</scope>
    <source>
        <strain evidence="19 20">NIO-1016</strain>
    </source>
</reference>
<evidence type="ECO:0000256" key="8">
    <source>
        <dbReference type="ARBA" id="ARBA00022692"/>
    </source>
</evidence>
<evidence type="ECO:0000313" key="21">
    <source>
        <dbReference type="Proteomes" id="UP000215545"/>
    </source>
</evidence>
<dbReference type="EMBL" id="MWSK01000004">
    <property type="protein sequence ID" value="OXS77805.1"/>
    <property type="molecule type" value="Genomic_DNA"/>
</dbReference>
<dbReference type="InterPro" id="IPR005467">
    <property type="entry name" value="His_kinase_dom"/>
</dbReference>
<evidence type="ECO:0000256" key="13">
    <source>
        <dbReference type="ARBA" id="ARBA00023012"/>
    </source>
</evidence>
<keyword evidence="12 15" id="KW-1133">Transmembrane helix</keyword>
<dbReference type="AlphaFoldDB" id="A0A1N6VZI9"/>
<dbReference type="InterPro" id="IPR004358">
    <property type="entry name" value="Sig_transdc_His_kin-like_C"/>
</dbReference>
<dbReference type="FunFam" id="1.10.287.130:FF:000001">
    <property type="entry name" value="Two-component sensor histidine kinase"/>
    <property type="match status" value="1"/>
</dbReference>
<name>A0A1N6VZI9_9BACI</name>
<proteinExistence type="predicted"/>
<dbReference type="Proteomes" id="UP000215545">
    <property type="component" value="Unassembled WGS sequence"/>
</dbReference>
<dbReference type="SUPFAM" id="SSF158472">
    <property type="entry name" value="HAMP domain-like"/>
    <property type="match status" value="1"/>
</dbReference>
<organism evidence="19 20">
    <name type="scientific">Domibacillus enclensis</name>
    <dbReference type="NCBI Taxonomy" id="1017273"/>
    <lineage>
        <taxon>Bacteria</taxon>
        <taxon>Bacillati</taxon>
        <taxon>Bacillota</taxon>
        <taxon>Bacilli</taxon>
        <taxon>Bacillales</taxon>
        <taxon>Bacillaceae</taxon>
        <taxon>Domibacillus</taxon>
    </lineage>
</organism>
<comment type="catalytic activity">
    <reaction evidence="1">
        <text>ATP + protein L-histidine = ADP + protein N-phospho-L-histidine.</text>
        <dbReference type="EC" id="2.7.13.3"/>
    </reaction>
</comment>
<evidence type="ECO:0000256" key="15">
    <source>
        <dbReference type="SAM" id="Phobius"/>
    </source>
</evidence>
<evidence type="ECO:0000256" key="10">
    <source>
        <dbReference type="ARBA" id="ARBA00022777"/>
    </source>
</evidence>
<keyword evidence="6" id="KW-0597">Phosphoprotein</keyword>
<evidence type="ECO:0000313" key="20">
    <source>
        <dbReference type="Proteomes" id="UP000186385"/>
    </source>
</evidence>
<keyword evidence="10 18" id="KW-0418">Kinase</keyword>
<dbReference type="GO" id="GO:0045121">
    <property type="term" value="C:membrane raft"/>
    <property type="evidence" value="ECO:0007669"/>
    <property type="project" value="UniProtKB-SubCell"/>
</dbReference>
<dbReference type="InterPro" id="IPR036097">
    <property type="entry name" value="HisK_dim/P_sf"/>
</dbReference>
<keyword evidence="8 15" id="KW-0812">Transmembrane</keyword>
<keyword evidence="13" id="KW-0902">Two-component regulatory system</keyword>
<dbReference type="OrthoDB" id="9813151at2"/>
<feature type="transmembrane region" description="Helical" evidence="15">
    <location>
        <begin position="165"/>
        <end position="185"/>
    </location>
</feature>
<evidence type="ECO:0000256" key="4">
    <source>
        <dbReference type="ARBA" id="ARBA00012438"/>
    </source>
</evidence>
<dbReference type="InterPro" id="IPR036890">
    <property type="entry name" value="HATPase_C_sf"/>
</dbReference>
<dbReference type="SMART" id="SM00304">
    <property type="entry name" value="HAMP"/>
    <property type="match status" value="1"/>
</dbReference>
<dbReference type="GO" id="GO:0000155">
    <property type="term" value="F:phosphorelay sensor kinase activity"/>
    <property type="evidence" value="ECO:0007669"/>
    <property type="project" value="InterPro"/>
</dbReference>
<dbReference type="CDD" id="cd06225">
    <property type="entry name" value="HAMP"/>
    <property type="match status" value="1"/>
</dbReference>
<evidence type="ECO:0000256" key="5">
    <source>
        <dbReference type="ARBA" id="ARBA00022475"/>
    </source>
</evidence>
<evidence type="ECO:0000256" key="12">
    <source>
        <dbReference type="ARBA" id="ARBA00022989"/>
    </source>
</evidence>
<dbReference type="EC" id="2.7.13.3" evidence="4"/>
<evidence type="ECO:0000313" key="19">
    <source>
        <dbReference type="EMBL" id="SIQ83162.1"/>
    </source>
</evidence>
<comment type="subcellular location">
    <subcellularLocation>
        <location evidence="3">Cell membrane</location>
        <topology evidence="3">Multi-pass membrane protein</topology>
    </subcellularLocation>
    <subcellularLocation>
        <location evidence="2">Membrane raft</location>
        <topology evidence="2">Multi-pass membrane protein</topology>
    </subcellularLocation>
</comment>
<sequence>MKLNSITVKLGIIIMVLFSFVLFPLVYTIDQMFTSFYISQKQEQLENFASKYSTTITDVEDVNSYHMFEMLSELMDAELFVFDMEGDILKSTGVLNFIEDTKVPKQIYNPIAQNKTLGYEYTAPSSSKEFFLAGKSIVVNGKVNGGLVIVSSMEGVNTSIEKVRLWLLISVIGAFFIAIGFTFFVSKRLSNPLLKMEQATREIAKGNLSTNLIVPTNDEVGSLATAITDLGRELDEYRTNRREFFANISHELRTPISYIKGYSQVLTNGLISNEAEKNQYLTIINEEADRLTTLINDLFELAKMEEGKIDLNYEWLDIGDILNSSVKKVSLKAAEKKIEIRLNTVIDYPLLYTDGVRLEQVIINLIENAIRYSDDESRIDIYTKMYNENLEIFIQDFGMGIPEDDVPFIFERFYRVEKSRSRASGGTGLGLAIVKNLVQLLGGEIKFESIQGKGTLFKLVFSTEQKVGETNEKNN</sequence>
<evidence type="ECO:0000256" key="2">
    <source>
        <dbReference type="ARBA" id="ARBA00004314"/>
    </source>
</evidence>
<dbReference type="SMART" id="SM00388">
    <property type="entry name" value="HisKA"/>
    <property type="match status" value="1"/>
</dbReference>
<dbReference type="Pfam" id="PF00512">
    <property type="entry name" value="HisKA"/>
    <property type="match status" value="1"/>
</dbReference>
<dbReference type="FunFam" id="3.30.565.10:FF:000023">
    <property type="entry name" value="PAS domain-containing sensor histidine kinase"/>
    <property type="match status" value="1"/>
</dbReference>
<dbReference type="PANTHER" id="PTHR45528">
    <property type="entry name" value="SENSOR HISTIDINE KINASE CPXA"/>
    <property type="match status" value="1"/>
</dbReference>
<dbReference type="Pfam" id="PF00672">
    <property type="entry name" value="HAMP"/>
    <property type="match status" value="1"/>
</dbReference>
<evidence type="ECO:0000259" key="16">
    <source>
        <dbReference type="PROSITE" id="PS50109"/>
    </source>
</evidence>
<dbReference type="EMBL" id="FTLX01000004">
    <property type="protein sequence ID" value="SIQ83162.1"/>
    <property type="molecule type" value="Genomic_DNA"/>
</dbReference>
<dbReference type="SUPFAM" id="SSF55874">
    <property type="entry name" value="ATPase domain of HSP90 chaperone/DNA topoisomerase II/histidine kinase"/>
    <property type="match status" value="1"/>
</dbReference>
<dbReference type="SUPFAM" id="SSF47384">
    <property type="entry name" value="Homodimeric domain of signal transducing histidine kinase"/>
    <property type="match status" value="1"/>
</dbReference>
<dbReference type="PROSITE" id="PS50109">
    <property type="entry name" value="HIS_KIN"/>
    <property type="match status" value="1"/>
</dbReference>
<dbReference type="InterPro" id="IPR003594">
    <property type="entry name" value="HATPase_dom"/>
</dbReference>
<evidence type="ECO:0000256" key="11">
    <source>
        <dbReference type="ARBA" id="ARBA00022840"/>
    </source>
</evidence>
<dbReference type="CDD" id="cd00075">
    <property type="entry name" value="HATPase"/>
    <property type="match status" value="1"/>
</dbReference>
<dbReference type="GO" id="GO:0005886">
    <property type="term" value="C:plasma membrane"/>
    <property type="evidence" value="ECO:0007669"/>
    <property type="project" value="UniProtKB-SubCell"/>
</dbReference>
<keyword evidence="11" id="KW-0067">ATP-binding</keyword>
<protein>
    <recommendedName>
        <fullName evidence="4">histidine kinase</fullName>
        <ecNumber evidence="4">2.7.13.3</ecNumber>
    </recommendedName>
</protein>
<dbReference type="InterPro" id="IPR003660">
    <property type="entry name" value="HAMP_dom"/>
</dbReference>
<feature type="domain" description="Histidine kinase" evidence="16">
    <location>
        <begin position="247"/>
        <end position="465"/>
    </location>
</feature>
<accession>A0A1N6VZI9</accession>